<dbReference type="PROSITE" id="PS51722">
    <property type="entry name" value="G_TR_2"/>
    <property type="match status" value="1"/>
</dbReference>
<dbReference type="InterPro" id="IPR004541">
    <property type="entry name" value="Transl_elong_EFTu/EF1A_bac/org"/>
</dbReference>
<feature type="compositionally biased region" description="Basic and acidic residues" evidence="16">
    <location>
        <begin position="442"/>
        <end position="463"/>
    </location>
</feature>
<dbReference type="CDD" id="cd01884">
    <property type="entry name" value="EF_Tu"/>
    <property type="match status" value="1"/>
</dbReference>
<dbReference type="InParanoid" id="A0A1V9Y2Q0"/>
<evidence type="ECO:0000256" key="15">
    <source>
        <dbReference type="RuleBase" id="RU000325"/>
    </source>
</evidence>
<reference evidence="18 19" key="1">
    <citation type="journal article" date="2017" name="Gigascience">
        <title>Draft genome of the honey bee ectoparasitic mite, Tropilaelaps mercedesae, is shaped by the parasitic life history.</title>
        <authorList>
            <person name="Dong X."/>
            <person name="Armstrong S.D."/>
            <person name="Xia D."/>
            <person name="Makepeace B.L."/>
            <person name="Darby A.C."/>
            <person name="Kadowaki T."/>
        </authorList>
    </citation>
    <scope>NUCLEOTIDE SEQUENCE [LARGE SCALE GENOMIC DNA]</scope>
    <source>
        <strain evidence="18">Wuxi-XJTLU</strain>
    </source>
</reference>
<feature type="domain" description="Tr-type G" evidence="17">
    <location>
        <begin position="42"/>
        <end position="248"/>
    </location>
</feature>
<evidence type="ECO:0000313" key="18">
    <source>
        <dbReference type="EMBL" id="OQR79990.1"/>
    </source>
</evidence>
<dbReference type="GO" id="GO:0046872">
    <property type="term" value="F:metal ion binding"/>
    <property type="evidence" value="ECO:0007669"/>
    <property type="project" value="UniProtKB-KW"/>
</dbReference>
<dbReference type="Pfam" id="PF03143">
    <property type="entry name" value="GTP_EFTU_D3"/>
    <property type="match status" value="1"/>
</dbReference>
<evidence type="ECO:0000256" key="3">
    <source>
        <dbReference type="ARBA" id="ARBA00011245"/>
    </source>
</evidence>
<dbReference type="NCBIfam" id="NF009373">
    <property type="entry name" value="PRK12736.1"/>
    <property type="match status" value="1"/>
</dbReference>
<dbReference type="NCBIfam" id="NF000766">
    <property type="entry name" value="PRK00049.1"/>
    <property type="match status" value="1"/>
</dbReference>
<dbReference type="SUPFAM" id="SSF52540">
    <property type="entry name" value="P-loop containing nucleoside triphosphate hydrolases"/>
    <property type="match status" value="1"/>
</dbReference>
<dbReference type="FunFam" id="2.40.30.10:FF:000001">
    <property type="entry name" value="Elongation factor Tu"/>
    <property type="match status" value="1"/>
</dbReference>
<dbReference type="InterPro" id="IPR009000">
    <property type="entry name" value="Transl_B-barrel_sf"/>
</dbReference>
<comment type="subcellular location">
    <subcellularLocation>
        <location evidence="1">Mitochondrion</location>
    </subcellularLocation>
</comment>
<proteinExistence type="inferred from homology"/>
<comment type="catalytic activity">
    <reaction evidence="14">
        <text>GTP + H2O = GDP + phosphate + H(+)</text>
        <dbReference type="Rhea" id="RHEA:19669"/>
        <dbReference type="ChEBI" id="CHEBI:15377"/>
        <dbReference type="ChEBI" id="CHEBI:15378"/>
        <dbReference type="ChEBI" id="CHEBI:37565"/>
        <dbReference type="ChEBI" id="CHEBI:43474"/>
        <dbReference type="ChEBI" id="CHEBI:58189"/>
        <dbReference type="EC" id="3.6.5.3"/>
    </reaction>
    <physiologicalReaction direction="left-to-right" evidence="14">
        <dbReference type="Rhea" id="RHEA:19670"/>
    </physiologicalReaction>
</comment>
<organism evidence="18 19">
    <name type="scientific">Tropilaelaps mercedesae</name>
    <dbReference type="NCBI Taxonomy" id="418985"/>
    <lineage>
        <taxon>Eukaryota</taxon>
        <taxon>Metazoa</taxon>
        <taxon>Ecdysozoa</taxon>
        <taxon>Arthropoda</taxon>
        <taxon>Chelicerata</taxon>
        <taxon>Arachnida</taxon>
        <taxon>Acari</taxon>
        <taxon>Parasitiformes</taxon>
        <taxon>Mesostigmata</taxon>
        <taxon>Gamasina</taxon>
        <taxon>Dermanyssoidea</taxon>
        <taxon>Laelapidae</taxon>
        <taxon>Tropilaelaps</taxon>
    </lineage>
</organism>
<dbReference type="AlphaFoldDB" id="A0A1V9Y2Q0"/>
<dbReference type="PROSITE" id="PS00301">
    <property type="entry name" value="G_TR_1"/>
    <property type="match status" value="1"/>
</dbReference>
<dbReference type="PRINTS" id="PR00315">
    <property type="entry name" value="ELONGATNFCT"/>
</dbReference>
<evidence type="ECO:0000256" key="10">
    <source>
        <dbReference type="ARBA" id="ARBA00022917"/>
    </source>
</evidence>
<dbReference type="FunFam" id="3.40.50.300:FF:000576">
    <property type="entry name" value="Elongation factor Tu"/>
    <property type="match status" value="1"/>
</dbReference>
<dbReference type="GO" id="GO:0003746">
    <property type="term" value="F:translation elongation factor activity"/>
    <property type="evidence" value="ECO:0007669"/>
    <property type="project" value="UniProtKB-UniRule"/>
</dbReference>
<keyword evidence="9" id="KW-0460">Magnesium</keyword>
<keyword evidence="8" id="KW-0378">Hydrolase</keyword>
<evidence type="ECO:0000256" key="14">
    <source>
        <dbReference type="ARBA" id="ARBA00051990"/>
    </source>
</evidence>
<comment type="similarity">
    <text evidence="2 15">Belongs to the TRAFAC class translation factor GTPase superfamily. Classic translation factor GTPase family. EF-Tu/EF-1A subfamily.</text>
</comment>
<evidence type="ECO:0000256" key="12">
    <source>
        <dbReference type="ARBA" id="ARBA00023128"/>
    </source>
</evidence>
<evidence type="ECO:0000256" key="7">
    <source>
        <dbReference type="ARBA" id="ARBA00022768"/>
    </source>
</evidence>
<dbReference type="Proteomes" id="UP000192247">
    <property type="component" value="Unassembled WGS sequence"/>
</dbReference>
<keyword evidence="13 15" id="KW-0342">GTP-binding</keyword>
<dbReference type="GO" id="GO:0070125">
    <property type="term" value="P:mitochondrial translational elongation"/>
    <property type="evidence" value="ECO:0007669"/>
    <property type="project" value="TreeGrafter"/>
</dbReference>
<dbReference type="CDD" id="cd03706">
    <property type="entry name" value="mtEFTU_III"/>
    <property type="match status" value="1"/>
</dbReference>
<evidence type="ECO:0000256" key="4">
    <source>
        <dbReference type="ARBA" id="ARBA00022490"/>
    </source>
</evidence>
<evidence type="ECO:0000256" key="5">
    <source>
        <dbReference type="ARBA" id="ARBA00022723"/>
    </source>
</evidence>
<dbReference type="InterPro" id="IPR009001">
    <property type="entry name" value="Transl_elong_EF1A/Init_IF2_C"/>
</dbReference>
<dbReference type="InterPro" id="IPR004161">
    <property type="entry name" value="EFTu-like_2"/>
</dbReference>
<dbReference type="InterPro" id="IPR041709">
    <property type="entry name" value="EF-Tu_GTP-bd"/>
</dbReference>
<evidence type="ECO:0000259" key="17">
    <source>
        <dbReference type="PROSITE" id="PS51722"/>
    </source>
</evidence>
<dbReference type="FunCoup" id="A0A1V9Y2Q0">
    <property type="interactions" value="1240"/>
</dbReference>
<evidence type="ECO:0000256" key="2">
    <source>
        <dbReference type="ARBA" id="ARBA00007249"/>
    </source>
</evidence>
<accession>A0A1V9Y2Q0</accession>
<keyword evidence="12" id="KW-0496">Mitochondrion</keyword>
<evidence type="ECO:0000256" key="1">
    <source>
        <dbReference type="ARBA" id="ARBA00004173"/>
    </source>
</evidence>
<evidence type="ECO:0000256" key="11">
    <source>
        <dbReference type="ARBA" id="ARBA00022946"/>
    </source>
</evidence>
<dbReference type="InterPro" id="IPR031157">
    <property type="entry name" value="G_TR_CS"/>
</dbReference>
<protein>
    <recommendedName>
        <fullName evidence="15">Elongation factor Tu</fullName>
    </recommendedName>
</protein>
<dbReference type="InterPro" id="IPR027417">
    <property type="entry name" value="P-loop_NTPase"/>
</dbReference>
<comment type="function">
    <text evidence="15">This protein promotes the GTP-dependent binding of aminoacyl-tRNA to the A-site of ribosomes during protein biosynthesis.</text>
</comment>
<keyword evidence="7 15" id="KW-0251">Elongation factor</keyword>
<evidence type="ECO:0000256" key="16">
    <source>
        <dbReference type="SAM" id="MobiDB-lite"/>
    </source>
</evidence>
<dbReference type="CDD" id="cd03697">
    <property type="entry name" value="EFTU_II"/>
    <property type="match status" value="1"/>
</dbReference>
<dbReference type="SUPFAM" id="SSF50465">
    <property type="entry name" value="EF-Tu/eEF-1alpha/eIF2-gamma C-terminal domain"/>
    <property type="match status" value="1"/>
</dbReference>
<dbReference type="PANTHER" id="PTHR43721">
    <property type="entry name" value="ELONGATION FACTOR TU-RELATED"/>
    <property type="match status" value="1"/>
</dbReference>
<evidence type="ECO:0000256" key="13">
    <source>
        <dbReference type="ARBA" id="ARBA00023134"/>
    </source>
</evidence>
<dbReference type="InterPro" id="IPR050055">
    <property type="entry name" value="EF-Tu_GTPase"/>
</dbReference>
<dbReference type="InterPro" id="IPR004160">
    <property type="entry name" value="Transl_elong_EFTu/EF1A_C"/>
</dbReference>
<keyword evidence="6 15" id="KW-0547">Nucleotide-binding</keyword>
<dbReference type="NCBIfam" id="TIGR00485">
    <property type="entry name" value="EF-Tu"/>
    <property type="match status" value="1"/>
</dbReference>
<dbReference type="GO" id="GO:0003924">
    <property type="term" value="F:GTPase activity"/>
    <property type="evidence" value="ECO:0007669"/>
    <property type="project" value="UniProtKB-UniRule"/>
</dbReference>
<sequence>MVAFQLGFSRLFAVRPPIQQAFRCYAAATIPTGKKAVYQRDKPHCNIGTIGHVDHGKTTLTAAITKVLADRKLAKIKKYEDIDNAPEEQARGITINVSHVEYQTANRRVYFIHLFVTMHYSHTDCPGHSDYIKNMITGTSQMDGAILVVAATDGAMPQTREHLLLAKQIGINHIVVFLNKADIADKEMLELVEMELRELLTEHGFEGDKVPIITGSALAAVEGKNPELGLKSIEKLLDTVDSYVPTPTRDLDKPFYLSIENVYSIPGRGTVATGRLERGVLKKGTECEIIGHNKMFKTAVTGIEMFHKILETAEAGDQLGALVRGVKREELRRGMAIVAPGTVKMHDNFEAQIYVLKKEEGGRERPIVQNYQPQLYSMTWDCPGRVFFEGKDMLMPGEDGKVTVKLFKPMVLEQGQRFTVRDGSKTSGTGVVTKINANLSNDERLNLQKKSAEKRERQREEKLKKKQGY</sequence>
<dbReference type="Pfam" id="PF03144">
    <property type="entry name" value="GTP_EFTU_D2"/>
    <property type="match status" value="1"/>
</dbReference>
<dbReference type="GO" id="GO:0005525">
    <property type="term" value="F:GTP binding"/>
    <property type="evidence" value="ECO:0007669"/>
    <property type="project" value="UniProtKB-UniRule"/>
</dbReference>
<dbReference type="SUPFAM" id="SSF50447">
    <property type="entry name" value="Translation proteins"/>
    <property type="match status" value="1"/>
</dbReference>
<dbReference type="Pfam" id="PF00009">
    <property type="entry name" value="GTP_EFTU"/>
    <property type="match status" value="1"/>
</dbReference>
<evidence type="ECO:0000256" key="8">
    <source>
        <dbReference type="ARBA" id="ARBA00022801"/>
    </source>
</evidence>
<dbReference type="InterPro" id="IPR033720">
    <property type="entry name" value="EFTU_2"/>
</dbReference>
<evidence type="ECO:0000256" key="9">
    <source>
        <dbReference type="ARBA" id="ARBA00022842"/>
    </source>
</evidence>
<dbReference type="Gene3D" id="2.40.30.10">
    <property type="entry name" value="Translation factors"/>
    <property type="match status" value="2"/>
</dbReference>
<name>A0A1V9Y2Q0_9ACAR</name>
<evidence type="ECO:0000313" key="19">
    <source>
        <dbReference type="Proteomes" id="UP000192247"/>
    </source>
</evidence>
<keyword evidence="19" id="KW-1185">Reference proteome</keyword>
<gene>
    <name evidence="18" type="ORF">BIW11_05361</name>
</gene>
<keyword evidence="11" id="KW-0809">Transit peptide</keyword>
<dbReference type="Gene3D" id="3.40.50.300">
    <property type="entry name" value="P-loop containing nucleotide triphosphate hydrolases"/>
    <property type="match status" value="1"/>
</dbReference>
<dbReference type="EMBL" id="MNPL01000474">
    <property type="protein sequence ID" value="OQR79990.1"/>
    <property type="molecule type" value="Genomic_DNA"/>
</dbReference>
<dbReference type="STRING" id="418985.A0A1V9Y2Q0"/>
<dbReference type="GO" id="GO:0005739">
    <property type="term" value="C:mitochondrion"/>
    <property type="evidence" value="ECO:0007669"/>
    <property type="project" value="UniProtKB-SubCell"/>
</dbReference>
<dbReference type="PANTHER" id="PTHR43721:SF36">
    <property type="entry name" value="ELONGATION FACTOR TU, MITOCHONDRIAL"/>
    <property type="match status" value="1"/>
</dbReference>
<comment type="subunit">
    <text evidence="3">Monomer.</text>
</comment>
<keyword evidence="4" id="KW-0963">Cytoplasm</keyword>
<comment type="caution">
    <text evidence="18">The sequence shown here is derived from an EMBL/GenBank/DDBJ whole genome shotgun (WGS) entry which is preliminary data.</text>
</comment>
<feature type="region of interest" description="Disordered" evidence="16">
    <location>
        <begin position="442"/>
        <end position="469"/>
    </location>
</feature>
<keyword evidence="5" id="KW-0479">Metal-binding</keyword>
<dbReference type="OrthoDB" id="2067at2759"/>
<keyword evidence="10" id="KW-0648">Protein biosynthesis</keyword>
<dbReference type="InterPro" id="IPR000795">
    <property type="entry name" value="T_Tr_GTP-bd_dom"/>
</dbReference>
<dbReference type="NCBIfam" id="NF009372">
    <property type="entry name" value="PRK12735.1"/>
    <property type="match status" value="1"/>
</dbReference>
<evidence type="ECO:0000256" key="6">
    <source>
        <dbReference type="ARBA" id="ARBA00022741"/>
    </source>
</evidence>